<evidence type="ECO:0000256" key="2">
    <source>
        <dbReference type="SAM" id="Phobius"/>
    </source>
</evidence>
<gene>
    <name evidence="3" type="ORF">LY79DRAFT_147635</name>
</gene>
<comment type="caution">
    <text evidence="3">The sequence shown here is derived from an EMBL/GenBank/DDBJ whole genome shotgun (WGS) entry which is preliminary data.</text>
</comment>
<dbReference type="GeneID" id="85435266"/>
<accession>A0AAD8QBS1</accession>
<evidence type="ECO:0000313" key="4">
    <source>
        <dbReference type="Proteomes" id="UP001230504"/>
    </source>
</evidence>
<keyword evidence="2" id="KW-0472">Membrane</keyword>
<dbReference type="AlphaFoldDB" id="A0AAD8QBS1"/>
<name>A0AAD8QBS1_9PEZI</name>
<evidence type="ECO:0000313" key="3">
    <source>
        <dbReference type="EMBL" id="KAK1599700.1"/>
    </source>
</evidence>
<proteinExistence type="predicted"/>
<feature type="region of interest" description="Disordered" evidence="1">
    <location>
        <begin position="132"/>
        <end position="178"/>
    </location>
</feature>
<dbReference type="EMBL" id="JAHLJV010000002">
    <property type="protein sequence ID" value="KAK1599700.1"/>
    <property type="molecule type" value="Genomic_DNA"/>
</dbReference>
<keyword evidence="4" id="KW-1185">Reference proteome</keyword>
<feature type="transmembrane region" description="Helical" evidence="2">
    <location>
        <begin position="30"/>
        <end position="51"/>
    </location>
</feature>
<organism evidence="3 4">
    <name type="scientific">Colletotrichum navitas</name>
    <dbReference type="NCBI Taxonomy" id="681940"/>
    <lineage>
        <taxon>Eukaryota</taxon>
        <taxon>Fungi</taxon>
        <taxon>Dikarya</taxon>
        <taxon>Ascomycota</taxon>
        <taxon>Pezizomycotina</taxon>
        <taxon>Sordariomycetes</taxon>
        <taxon>Hypocreomycetidae</taxon>
        <taxon>Glomerellales</taxon>
        <taxon>Glomerellaceae</taxon>
        <taxon>Colletotrichum</taxon>
        <taxon>Colletotrichum graminicola species complex</taxon>
    </lineage>
</organism>
<protein>
    <submittedName>
        <fullName evidence="3">Uncharacterized protein</fullName>
    </submittedName>
</protein>
<feature type="compositionally biased region" description="Basic and acidic residues" evidence="1">
    <location>
        <begin position="140"/>
        <end position="153"/>
    </location>
</feature>
<dbReference type="Proteomes" id="UP001230504">
    <property type="component" value="Unassembled WGS sequence"/>
</dbReference>
<keyword evidence="2" id="KW-1133">Transmembrane helix</keyword>
<reference evidence="3" key="1">
    <citation type="submission" date="2021-06" db="EMBL/GenBank/DDBJ databases">
        <title>Comparative genomics, transcriptomics and evolutionary studies reveal genomic signatures of adaptation to plant cell wall in hemibiotrophic fungi.</title>
        <authorList>
            <consortium name="DOE Joint Genome Institute"/>
            <person name="Baroncelli R."/>
            <person name="Diaz J.F."/>
            <person name="Benocci T."/>
            <person name="Peng M."/>
            <person name="Battaglia E."/>
            <person name="Haridas S."/>
            <person name="Andreopoulos W."/>
            <person name="Labutti K."/>
            <person name="Pangilinan J."/>
            <person name="Floch G.L."/>
            <person name="Makela M.R."/>
            <person name="Henrissat B."/>
            <person name="Grigoriev I.V."/>
            <person name="Crouch J.A."/>
            <person name="De Vries R.P."/>
            <person name="Sukno S.A."/>
            <person name="Thon M.R."/>
        </authorList>
    </citation>
    <scope>NUCLEOTIDE SEQUENCE</scope>
    <source>
        <strain evidence="3">CBS 125086</strain>
    </source>
</reference>
<sequence>MQDTEEAPPSMSLQLPCMSWRFNSRSPRNLLFLPHTPFLLLILNIAVNILYEAFECMSLNHTVMSTDGSSWLSRSWSAYSVNEHRVRLSGRTKHRVSGFPYLFCHFTAFLSLVALAYVLVCLQRHERQVPTNRIAMPHGHSIEASDPIREPRQLRGGGSSDDLPQKLSEFMGSPGPHP</sequence>
<evidence type="ECO:0000256" key="1">
    <source>
        <dbReference type="SAM" id="MobiDB-lite"/>
    </source>
</evidence>
<keyword evidence="2" id="KW-0812">Transmembrane</keyword>
<feature type="transmembrane region" description="Helical" evidence="2">
    <location>
        <begin position="99"/>
        <end position="120"/>
    </location>
</feature>
<dbReference type="RefSeq" id="XP_060420289.1">
    <property type="nucleotide sequence ID" value="XM_060551026.1"/>
</dbReference>